<comment type="caution">
    <text evidence="1">The sequence shown here is derived from an EMBL/GenBank/DDBJ whole genome shotgun (WGS) entry which is preliminary data.</text>
</comment>
<dbReference type="HOGENOM" id="CLU_1188913_0_0_11"/>
<reference evidence="1 2" key="1">
    <citation type="submission" date="2014-04" db="EMBL/GenBank/DDBJ databases">
        <title>The Genome Sequence of Mycobacterium tuberculosis TKK-01-0051.</title>
        <authorList>
            <consortium name="The Broad Institute Genomics Platform"/>
            <consortium name="The Broad Institute Genome Sequencing Center for Infectious Disease"/>
            <person name="Earl A.M."/>
            <person name="Cohen K."/>
            <person name="Pym A."/>
            <person name="Bishai W."/>
            <person name="Maharaj K."/>
            <person name="Desjardins C."/>
            <person name="Abeel T."/>
            <person name="Young S."/>
            <person name="Zeng Q."/>
            <person name="Gargeya S."/>
            <person name="Abouelleil A."/>
            <person name="Alvarado L."/>
            <person name="Chapman S.B."/>
            <person name="Gainer-Dewar J."/>
            <person name="Goldberg J."/>
            <person name="Griggs A."/>
            <person name="Gujja S."/>
            <person name="Hansen M."/>
            <person name="Howarth C."/>
            <person name="Imamovic A."/>
            <person name="Larimer J."/>
            <person name="Murphy C."/>
            <person name="Naylor J."/>
            <person name="Pearson M."/>
            <person name="Poon T.W."/>
            <person name="Priest M."/>
            <person name="Roberts A."/>
            <person name="Saif S."/>
            <person name="Shea T."/>
            <person name="Sykes S."/>
            <person name="Wortman J."/>
            <person name="Nusbaum C."/>
            <person name="Birren B."/>
        </authorList>
    </citation>
    <scope>NUCLEOTIDE SEQUENCE [LARGE SCALE GENOMIC DNA]</scope>
    <source>
        <strain evidence="1 2">TKK-01-0051</strain>
    </source>
</reference>
<dbReference type="SUPFAM" id="SSF50494">
    <property type="entry name" value="Trypsin-like serine proteases"/>
    <property type="match status" value="1"/>
</dbReference>
<dbReference type="Pfam" id="PF13365">
    <property type="entry name" value="Trypsin_2"/>
    <property type="match status" value="1"/>
</dbReference>
<dbReference type="AlphaFoldDB" id="A0A051TRL1"/>
<dbReference type="InterPro" id="IPR009003">
    <property type="entry name" value="Peptidase_S1_PA"/>
</dbReference>
<dbReference type="RefSeq" id="WP_234009999.1">
    <property type="nucleotide sequence ID" value="NZ_KK328284.1"/>
</dbReference>
<gene>
    <name evidence="1" type="ORF">K875_05162</name>
</gene>
<dbReference type="Proteomes" id="UP000025947">
    <property type="component" value="Unassembled WGS sequence"/>
</dbReference>
<dbReference type="Gene3D" id="2.40.10.10">
    <property type="entry name" value="Trypsin-like serine proteases"/>
    <property type="match status" value="2"/>
</dbReference>
<dbReference type="EMBL" id="JLXW01000011">
    <property type="protein sequence ID" value="KBZ59597.1"/>
    <property type="molecule type" value="Genomic_DNA"/>
</dbReference>
<name>A0A051TRL1_9MYCO</name>
<sequence length="233" mass="24823">MAGEIMGHMALVPAQCWTRTFKITAGNQSATCFVISRHDRHWMITAKHFIDGALPACGGAMTLHRHQGDVNEQVQPQRVPLTQAGADIAVFSLGVTSLVDESMTLIPSAHGLVLSQQVFFLGYPLPDRVPVVGTLPFVKSGILSQHAMINDVHVWWVDGMNNPGFSGGPVVFNEGGGIGTIWHVLGIVSGYITQEIAVQGGMPGLVPTNSGIIAVYDIKHASDAIDAYVGQTT</sequence>
<dbReference type="InterPro" id="IPR043504">
    <property type="entry name" value="Peptidase_S1_PA_chymotrypsin"/>
</dbReference>
<proteinExistence type="predicted"/>
<protein>
    <recommendedName>
        <fullName evidence="3">Peptidase S1 domain-containing protein</fullName>
    </recommendedName>
</protein>
<evidence type="ECO:0008006" key="3">
    <source>
        <dbReference type="Google" id="ProtNLM"/>
    </source>
</evidence>
<accession>A0A051TRL1</accession>
<keyword evidence="2" id="KW-1185">Reference proteome</keyword>
<dbReference type="PATRIC" id="fig|1324261.3.peg.5204"/>
<organism evidence="1 2">
    <name type="scientific">Mycobacterium [tuberculosis] TKK-01-0051</name>
    <dbReference type="NCBI Taxonomy" id="1324261"/>
    <lineage>
        <taxon>Bacteria</taxon>
        <taxon>Bacillati</taxon>
        <taxon>Actinomycetota</taxon>
        <taxon>Actinomycetes</taxon>
        <taxon>Mycobacteriales</taxon>
        <taxon>Mycobacteriaceae</taxon>
        <taxon>Mycobacterium</taxon>
        <taxon>Mycobacterium avium complex (MAC)</taxon>
    </lineage>
</organism>
<evidence type="ECO:0000313" key="1">
    <source>
        <dbReference type="EMBL" id="KBZ59597.1"/>
    </source>
</evidence>
<evidence type="ECO:0000313" key="2">
    <source>
        <dbReference type="Proteomes" id="UP000025947"/>
    </source>
</evidence>